<keyword evidence="3" id="KW-0862">Zinc</keyword>
<evidence type="ECO:0000256" key="3">
    <source>
        <dbReference type="ARBA" id="ARBA00022833"/>
    </source>
</evidence>
<keyword evidence="6" id="KW-1185">Reference proteome</keyword>
<keyword evidence="4" id="KW-0238">DNA-binding</keyword>
<dbReference type="SMART" id="SM00980">
    <property type="entry name" value="THAP"/>
    <property type="match status" value="1"/>
</dbReference>
<dbReference type="InterPro" id="IPR038441">
    <property type="entry name" value="THAP_Znf_sf"/>
</dbReference>
<evidence type="ECO:0000256" key="4">
    <source>
        <dbReference type="ARBA" id="ARBA00023125"/>
    </source>
</evidence>
<sequence length="209" mass="23768">MPSFVNPEIVSHIPKKRARHKAALNVCAIPACPSPEDISYYTFPKEEESRKKWIQACYCENLPNIDSAVICENHFSPENYDKHLQLFHNSPARKRLKEGAVPNLNLPHRNDLVQITGSTASRVSLQNGKDDHPVEKSQNKIIGNRENPDSLSLTSEILIQSSRSLERKWNSEKSFASLLSRQAKLLLSLYYRKNLLCNYLDLGTQPSQV</sequence>
<reference evidence="5" key="1">
    <citation type="submission" date="2021-02" db="EMBL/GenBank/DDBJ databases">
        <authorList>
            <person name="Bekaert M."/>
        </authorList>
    </citation>
    <scope>NUCLEOTIDE SEQUENCE</scope>
    <source>
        <strain evidence="5">IoA-00</strain>
    </source>
</reference>
<gene>
    <name evidence="5" type="ORF">LSAA_14187</name>
</gene>
<dbReference type="InterPro" id="IPR026516">
    <property type="entry name" value="THAP1/10"/>
</dbReference>
<dbReference type="Proteomes" id="UP000675881">
    <property type="component" value="Chromosome 8"/>
</dbReference>
<proteinExistence type="predicted"/>
<dbReference type="PANTHER" id="PTHR46600:SF11">
    <property type="entry name" value="THAP DOMAIN-CONTAINING PROTEIN 10"/>
    <property type="match status" value="1"/>
</dbReference>
<name>A0A7R8D362_LEPSM</name>
<dbReference type="PANTHER" id="PTHR46600">
    <property type="entry name" value="THAP DOMAIN-CONTAINING"/>
    <property type="match status" value="1"/>
</dbReference>
<dbReference type="PROSITE" id="PS50950">
    <property type="entry name" value="ZF_THAP"/>
    <property type="match status" value="1"/>
</dbReference>
<dbReference type="GO" id="GO:0008270">
    <property type="term" value="F:zinc ion binding"/>
    <property type="evidence" value="ECO:0007669"/>
    <property type="project" value="UniProtKB-KW"/>
</dbReference>
<dbReference type="SMART" id="SM00692">
    <property type="entry name" value="DM3"/>
    <property type="match status" value="1"/>
</dbReference>
<dbReference type="Pfam" id="PF05485">
    <property type="entry name" value="THAP"/>
    <property type="match status" value="1"/>
</dbReference>
<evidence type="ECO:0000313" key="5">
    <source>
        <dbReference type="EMBL" id="CAF3013716.1"/>
    </source>
</evidence>
<dbReference type="InterPro" id="IPR006612">
    <property type="entry name" value="THAP_Znf"/>
</dbReference>
<dbReference type="Gene3D" id="6.20.210.20">
    <property type="entry name" value="THAP domain"/>
    <property type="match status" value="1"/>
</dbReference>
<dbReference type="AlphaFoldDB" id="A0A7R8D362"/>
<keyword evidence="2" id="KW-0863">Zinc-finger</keyword>
<evidence type="ECO:0000256" key="2">
    <source>
        <dbReference type="ARBA" id="ARBA00022771"/>
    </source>
</evidence>
<dbReference type="SUPFAM" id="SSF57716">
    <property type="entry name" value="Glucocorticoid receptor-like (DNA-binding domain)"/>
    <property type="match status" value="1"/>
</dbReference>
<dbReference type="GO" id="GO:0043565">
    <property type="term" value="F:sequence-specific DNA binding"/>
    <property type="evidence" value="ECO:0007669"/>
    <property type="project" value="InterPro"/>
</dbReference>
<evidence type="ECO:0000313" key="6">
    <source>
        <dbReference type="Proteomes" id="UP000675881"/>
    </source>
</evidence>
<protein>
    <submittedName>
        <fullName evidence="5">(salmon louse) hypothetical protein</fullName>
    </submittedName>
</protein>
<organism evidence="5 6">
    <name type="scientific">Lepeophtheirus salmonis</name>
    <name type="common">Salmon louse</name>
    <name type="synonym">Caligus salmonis</name>
    <dbReference type="NCBI Taxonomy" id="72036"/>
    <lineage>
        <taxon>Eukaryota</taxon>
        <taxon>Metazoa</taxon>
        <taxon>Ecdysozoa</taxon>
        <taxon>Arthropoda</taxon>
        <taxon>Crustacea</taxon>
        <taxon>Multicrustacea</taxon>
        <taxon>Hexanauplia</taxon>
        <taxon>Copepoda</taxon>
        <taxon>Siphonostomatoida</taxon>
        <taxon>Caligidae</taxon>
        <taxon>Lepeophtheirus</taxon>
    </lineage>
</organism>
<evidence type="ECO:0000256" key="1">
    <source>
        <dbReference type="ARBA" id="ARBA00022723"/>
    </source>
</evidence>
<dbReference type="EMBL" id="HG994587">
    <property type="protein sequence ID" value="CAF3013716.1"/>
    <property type="molecule type" value="Genomic_DNA"/>
</dbReference>
<keyword evidence="1" id="KW-0479">Metal-binding</keyword>
<accession>A0A7R8D362</accession>
<dbReference type="OrthoDB" id="5792673at2759"/>